<dbReference type="EMBL" id="JAPHNL010000137">
    <property type="protein sequence ID" value="MCX3060936.1"/>
    <property type="molecule type" value="Genomic_DNA"/>
</dbReference>
<dbReference type="Proteomes" id="UP001163064">
    <property type="component" value="Unassembled WGS sequence"/>
</dbReference>
<reference evidence="2" key="1">
    <citation type="submission" date="2022-10" db="EMBL/GenBank/DDBJ databases">
        <title>Streptomyces beihaiensis sp. nov., a chitin degrading actinobacterium, isolated from shrimp pond soil.</title>
        <authorList>
            <person name="Xie J."/>
            <person name="Shen N."/>
        </authorList>
    </citation>
    <scope>NUCLEOTIDE SEQUENCE</scope>
    <source>
        <strain evidence="2">GXMU-J5</strain>
    </source>
</reference>
<comment type="caution">
    <text evidence="2">The sequence shown here is derived from an EMBL/GenBank/DDBJ whole genome shotgun (WGS) entry which is preliminary data.</text>
</comment>
<proteinExistence type="predicted"/>
<keyword evidence="3" id="KW-1185">Reference proteome</keyword>
<sequence>LTGLLGGLGRPVRIEEPAPHPGARPRRHVRVELAVTSDRRTLDVATAVRGAVTVALADEPTVAVLVTRVET</sequence>
<feature type="region of interest" description="Disordered" evidence="1">
    <location>
        <begin position="1"/>
        <end position="24"/>
    </location>
</feature>
<evidence type="ECO:0000256" key="1">
    <source>
        <dbReference type="SAM" id="MobiDB-lite"/>
    </source>
</evidence>
<accession>A0ABT3TV68</accession>
<organism evidence="2 3">
    <name type="scientific">Streptomyces beihaiensis</name>
    <dbReference type="NCBI Taxonomy" id="2984495"/>
    <lineage>
        <taxon>Bacteria</taxon>
        <taxon>Bacillati</taxon>
        <taxon>Actinomycetota</taxon>
        <taxon>Actinomycetes</taxon>
        <taxon>Kitasatosporales</taxon>
        <taxon>Streptomycetaceae</taxon>
        <taxon>Streptomyces</taxon>
    </lineage>
</organism>
<name>A0ABT3TV68_9ACTN</name>
<protein>
    <submittedName>
        <fullName evidence="2">Nucleopolyhedrovirus P10 family protein</fullName>
    </submittedName>
</protein>
<evidence type="ECO:0000313" key="3">
    <source>
        <dbReference type="Proteomes" id="UP001163064"/>
    </source>
</evidence>
<gene>
    <name evidence="2" type="ORF">OFY01_14445</name>
</gene>
<evidence type="ECO:0000313" key="2">
    <source>
        <dbReference type="EMBL" id="MCX3060936.1"/>
    </source>
</evidence>
<feature type="non-terminal residue" evidence="2">
    <location>
        <position position="1"/>
    </location>
</feature>